<protein>
    <submittedName>
        <fullName evidence="1">Uncharacterized protein</fullName>
    </submittedName>
</protein>
<sequence length="42" mass="4935">MDRPFHYRAPGQDVETVALSLRFTIWIVWDRTVFAQVTSRPA</sequence>
<name>A0ABW6NH81_9NOCA</name>
<organism evidence="1 2">
    <name type="scientific">Nocardia africana</name>
    <dbReference type="NCBI Taxonomy" id="134964"/>
    <lineage>
        <taxon>Bacteria</taxon>
        <taxon>Bacillati</taxon>
        <taxon>Actinomycetota</taxon>
        <taxon>Actinomycetes</taxon>
        <taxon>Mycobacteriales</taxon>
        <taxon>Nocardiaceae</taxon>
        <taxon>Nocardia</taxon>
    </lineage>
</organism>
<gene>
    <name evidence="1" type="ORF">ACFYTH_13700</name>
</gene>
<dbReference type="EMBL" id="JBIALX010000005">
    <property type="protein sequence ID" value="MFF0454413.1"/>
    <property type="molecule type" value="Genomic_DNA"/>
</dbReference>
<evidence type="ECO:0000313" key="1">
    <source>
        <dbReference type="EMBL" id="MFF0454413.1"/>
    </source>
</evidence>
<reference evidence="1 2" key="1">
    <citation type="submission" date="2024-10" db="EMBL/GenBank/DDBJ databases">
        <title>The Natural Products Discovery Center: Release of the First 8490 Sequenced Strains for Exploring Actinobacteria Biosynthetic Diversity.</title>
        <authorList>
            <person name="Kalkreuter E."/>
            <person name="Kautsar S.A."/>
            <person name="Yang D."/>
            <person name="Bader C.D."/>
            <person name="Teijaro C.N."/>
            <person name="Fluegel L."/>
            <person name="Davis C.M."/>
            <person name="Simpson J.R."/>
            <person name="Lauterbach L."/>
            <person name="Steele A.D."/>
            <person name="Gui C."/>
            <person name="Meng S."/>
            <person name="Li G."/>
            <person name="Viehrig K."/>
            <person name="Ye F."/>
            <person name="Su P."/>
            <person name="Kiefer A.F."/>
            <person name="Nichols A."/>
            <person name="Cepeda A.J."/>
            <person name="Yan W."/>
            <person name="Fan B."/>
            <person name="Jiang Y."/>
            <person name="Adhikari A."/>
            <person name="Zheng C.-J."/>
            <person name="Schuster L."/>
            <person name="Cowan T.M."/>
            <person name="Smanski M.J."/>
            <person name="Chevrette M.G."/>
            <person name="De Carvalho L.P.S."/>
            <person name="Shen B."/>
        </authorList>
    </citation>
    <scope>NUCLEOTIDE SEQUENCE [LARGE SCALE GENOMIC DNA]</scope>
    <source>
        <strain evidence="1 2">NPDC004550</strain>
    </source>
</reference>
<dbReference type="Proteomes" id="UP001601521">
    <property type="component" value="Unassembled WGS sequence"/>
</dbReference>
<accession>A0ABW6NH81</accession>
<comment type="caution">
    <text evidence="1">The sequence shown here is derived from an EMBL/GenBank/DDBJ whole genome shotgun (WGS) entry which is preliminary data.</text>
</comment>
<evidence type="ECO:0000313" key="2">
    <source>
        <dbReference type="Proteomes" id="UP001601521"/>
    </source>
</evidence>
<proteinExistence type="predicted"/>
<keyword evidence="2" id="KW-1185">Reference proteome</keyword>
<dbReference type="RefSeq" id="WP_387251293.1">
    <property type="nucleotide sequence ID" value="NZ_JBIALX010000005.1"/>
</dbReference>